<evidence type="ECO:0000256" key="7">
    <source>
        <dbReference type="ARBA" id="ARBA00022801"/>
    </source>
</evidence>
<comment type="caution">
    <text evidence="10">The sequence shown here is derived from an EMBL/GenBank/DDBJ whole genome shotgun (WGS) entry which is preliminary data.</text>
</comment>
<dbReference type="InterPro" id="IPR050138">
    <property type="entry name" value="DHOase/Allantoinase_Hydrolase"/>
</dbReference>
<evidence type="ECO:0000256" key="3">
    <source>
        <dbReference type="ARBA" id="ARBA00010368"/>
    </source>
</evidence>
<keyword evidence="11" id="KW-1185">Reference proteome</keyword>
<gene>
    <name evidence="10" type="primary">allB</name>
    <name evidence="10" type="ORF">LQ327_03410</name>
</gene>
<protein>
    <recommendedName>
        <fullName evidence="5">allantoinase</fullName>
        <ecNumber evidence="5">3.5.2.5</ecNumber>
    </recommendedName>
</protein>
<comment type="cofactor">
    <cofactor evidence="1">
        <name>Zn(2+)</name>
        <dbReference type="ChEBI" id="CHEBI:29105"/>
    </cofactor>
</comment>
<comment type="subunit">
    <text evidence="4">Homotetramer.</text>
</comment>
<proteinExistence type="inferred from homology"/>
<feature type="domain" description="Amidohydrolase-related" evidence="9">
    <location>
        <begin position="58"/>
        <end position="439"/>
    </location>
</feature>
<dbReference type="PANTHER" id="PTHR43668:SF2">
    <property type="entry name" value="ALLANTOINASE"/>
    <property type="match status" value="1"/>
</dbReference>
<dbReference type="InterPro" id="IPR017593">
    <property type="entry name" value="Allantoinase"/>
</dbReference>
<keyword evidence="8" id="KW-0862">Zinc</keyword>
<dbReference type="RefSeq" id="WP_230730117.1">
    <property type="nucleotide sequence ID" value="NZ_JAJNDB010000001.1"/>
</dbReference>
<organism evidence="10 11">
    <name type="scientific">Actinomycetospora endophytica</name>
    <dbReference type="NCBI Taxonomy" id="2291215"/>
    <lineage>
        <taxon>Bacteria</taxon>
        <taxon>Bacillati</taxon>
        <taxon>Actinomycetota</taxon>
        <taxon>Actinomycetes</taxon>
        <taxon>Pseudonocardiales</taxon>
        <taxon>Pseudonocardiaceae</taxon>
        <taxon>Actinomycetospora</taxon>
    </lineage>
</organism>
<dbReference type="EC" id="3.5.2.5" evidence="5"/>
<dbReference type="InterPro" id="IPR011059">
    <property type="entry name" value="Metal-dep_hydrolase_composite"/>
</dbReference>
<evidence type="ECO:0000313" key="11">
    <source>
        <dbReference type="Proteomes" id="UP001199469"/>
    </source>
</evidence>
<reference evidence="10 11" key="1">
    <citation type="submission" date="2021-11" db="EMBL/GenBank/DDBJ databases">
        <title>Draft genome sequence of Actinomycetospora sp. SF1 isolated from the rhizosphere soil.</title>
        <authorList>
            <person name="Duangmal K."/>
            <person name="Chantavorakit T."/>
        </authorList>
    </citation>
    <scope>NUCLEOTIDE SEQUENCE [LARGE SCALE GENOMIC DNA]</scope>
    <source>
        <strain evidence="10 11">TBRC 5722</strain>
    </source>
</reference>
<keyword evidence="7 10" id="KW-0378">Hydrolase</keyword>
<dbReference type="InterPro" id="IPR006680">
    <property type="entry name" value="Amidohydro-rel"/>
</dbReference>
<evidence type="ECO:0000256" key="5">
    <source>
        <dbReference type="ARBA" id="ARBA00012863"/>
    </source>
</evidence>
<dbReference type="PANTHER" id="PTHR43668">
    <property type="entry name" value="ALLANTOINASE"/>
    <property type="match status" value="1"/>
</dbReference>
<dbReference type="InterPro" id="IPR032466">
    <property type="entry name" value="Metal_Hydrolase"/>
</dbReference>
<evidence type="ECO:0000313" key="10">
    <source>
        <dbReference type="EMBL" id="MCD2192443.1"/>
    </source>
</evidence>
<dbReference type="Pfam" id="PF01979">
    <property type="entry name" value="Amidohydro_1"/>
    <property type="match status" value="1"/>
</dbReference>
<evidence type="ECO:0000259" key="9">
    <source>
        <dbReference type="Pfam" id="PF01979"/>
    </source>
</evidence>
<dbReference type="NCBIfam" id="TIGR03178">
    <property type="entry name" value="allantoinase"/>
    <property type="match status" value="1"/>
</dbReference>
<evidence type="ECO:0000256" key="4">
    <source>
        <dbReference type="ARBA" id="ARBA00011881"/>
    </source>
</evidence>
<accession>A0ABS8P2J2</accession>
<dbReference type="SUPFAM" id="SSF51556">
    <property type="entry name" value="Metallo-dependent hydrolases"/>
    <property type="match status" value="1"/>
</dbReference>
<evidence type="ECO:0000256" key="1">
    <source>
        <dbReference type="ARBA" id="ARBA00001947"/>
    </source>
</evidence>
<dbReference type="SUPFAM" id="SSF51338">
    <property type="entry name" value="Composite domain of metallo-dependent hydrolases"/>
    <property type="match status" value="1"/>
</dbReference>
<dbReference type="Gene3D" id="3.20.20.140">
    <property type="entry name" value="Metal-dependent hydrolases"/>
    <property type="match status" value="1"/>
</dbReference>
<dbReference type="GO" id="GO:0004038">
    <property type="term" value="F:allantoinase activity"/>
    <property type="evidence" value="ECO:0007669"/>
    <property type="project" value="UniProtKB-EC"/>
</dbReference>
<comment type="pathway">
    <text evidence="2">Nitrogen metabolism; (S)-allantoin degradation; allantoate from (S)-allantoin: step 1/1.</text>
</comment>
<dbReference type="EMBL" id="JAJNDB010000001">
    <property type="protein sequence ID" value="MCD2192443.1"/>
    <property type="molecule type" value="Genomic_DNA"/>
</dbReference>
<sequence length="459" mass="47166">MEPDRHTLVVRARRAVLPTGTAPAAVVVADGRIADVVGIDAPAPDGAAVVDLADDEALLPGLVDSHVHVDEPGRTDWEGFATATAAAAAGGITTLVDMPLNSIPPTVDVDALVTKRDAARDQVAVDVAFWGGAVPLRDGVPDPDGAVDPDRMAALVDAGVCGFKCFLTDSGVPEFPPVSHDDLELAARTCAELDVPLVVHAEDDGVLGEAPPAGPDYRSFLASRPPGAETTAVLRLASIAARTGARVHVLHVSAFEAAEEIGAARASGVPITGETCPHYLALASEEMTSTAGKCCPPVRSESNRELLWGALAAGRLQAVVSDHSPCPPELKDGGFGEAWGGVSSLELALRVVWSGAQARGHTLDDLVAWMSAGPAALAGLDRGPSSKGAIAVGRDADLVVFAPDEVAEVDPAVLHHRHPVTPYAGLALQGAVRRVWLRGSESPGAGSGRLLAPERKGNT</sequence>
<dbReference type="Proteomes" id="UP001199469">
    <property type="component" value="Unassembled WGS sequence"/>
</dbReference>
<evidence type="ECO:0000256" key="6">
    <source>
        <dbReference type="ARBA" id="ARBA00022723"/>
    </source>
</evidence>
<name>A0ABS8P2J2_9PSEU</name>
<comment type="similarity">
    <text evidence="3">Belongs to the metallo-dependent hydrolases superfamily. Allantoinase family.</text>
</comment>
<evidence type="ECO:0000256" key="8">
    <source>
        <dbReference type="ARBA" id="ARBA00022833"/>
    </source>
</evidence>
<keyword evidence="6" id="KW-0479">Metal-binding</keyword>
<evidence type="ECO:0000256" key="2">
    <source>
        <dbReference type="ARBA" id="ARBA00004968"/>
    </source>
</evidence>